<proteinExistence type="predicted"/>
<feature type="domain" description="DUF4470" evidence="1">
    <location>
        <begin position="32"/>
        <end position="100"/>
    </location>
</feature>
<evidence type="ECO:0000313" key="2">
    <source>
        <dbReference type="EMBL" id="KAK7472522.1"/>
    </source>
</evidence>
<dbReference type="Proteomes" id="UP001498398">
    <property type="component" value="Unassembled WGS sequence"/>
</dbReference>
<protein>
    <recommendedName>
        <fullName evidence="1">DUF4470 domain-containing protein</fullName>
    </recommendedName>
</protein>
<sequence>MSMLVRETSRFAYQVRVSLLLSLTRRNSSSSLASNDIRDLIKTVNGLPKDFRGRCSVVLNNSDPITINRSLVVLFVLLNPGTSIDESAELATHFLYSAFLTAPMAAYLQQSVQHIYSSQHEGAISFRANIPTRGRGKIFSLQTLVGVKPAMEMFQSSFSIFEGLKSIRKYFSSPEMVDRLDHFFSKLIPSHRAAYRRFHETGVLAPFSLSTEAFIHPNRLLFSSTGEWLEMETLNPLQGWDATAVQATGTLKRGVDSADIIGCLFFHVKAQLREFIRRIQCFNVDIYTTQFEPKILSAGLLAGVLPAFPCGGGCFDRIYVGDLMDHIGVQECLQDWAPLLNNGNEHATLLMYSKAWHVGRSNATALSDPHLAMMVLMDKFSHVGKQAKLKDIFSRGLRSPTLLKLLESLDAFYDHDPMFHQFLQDHCAHEEAASFGLRLRERNQIHPKVRPGLLLVKEHDTDSELSALVSHLTHLIIIFQT</sequence>
<evidence type="ECO:0000313" key="3">
    <source>
        <dbReference type="Proteomes" id="UP001498398"/>
    </source>
</evidence>
<comment type="caution">
    <text evidence="2">The sequence shown here is derived from an EMBL/GenBank/DDBJ whole genome shotgun (WGS) entry which is preliminary data.</text>
</comment>
<evidence type="ECO:0000259" key="1">
    <source>
        <dbReference type="Pfam" id="PF14737"/>
    </source>
</evidence>
<organism evidence="2 3">
    <name type="scientific">Marasmiellus scandens</name>
    <dbReference type="NCBI Taxonomy" id="2682957"/>
    <lineage>
        <taxon>Eukaryota</taxon>
        <taxon>Fungi</taxon>
        <taxon>Dikarya</taxon>
        <taxon>Basidiomycota</taxon>
        <taxon>Agaricomycotina</taxon>
        <taxon>Agaricomycetes</taxon>
        <taxon>Agaricomycetidae</taxon>
        <taxon>Agaricales</taxon>
        <taxon>Marasmiineae</taxon>
        <taxon>Omphalotaceae</taxon>
        <taxon>Marasmiellus</taxon>
    </lineage>
</organism>
<reference evidence="2 3" key="1">
    <citation type="submission" date="2024-01" db="EMBL/GenBank/DDBJ databases">
        <title>A draft genome for the cacao thread blight pathogen Marasmiellus scandens.</title>
        <authorList>
            <person name="Baruah I.K."/>
            <person name="Leung J."/>
            <person name="Bukari Y."/>
            <person name="Amoako-Attah I."/>
            <person name="Meinhardt L.W."/>
            <person name="Bailey B.A."/>
            <person name="Cohen S.P."/>
        </authorList>
    </citation>
    <scope>NUCLEOTIDE SEQUENCE [LARGE SCALE GENOMIC DNA]</scope>
    <source>
        <strain evidence="2 3">GH-19</strain>
    </source>
</reference>
<name>A0ABR1K5V6_9AGAR</name>
<dbReference type="Pfam" id="PF14737">
    <property type="entry name" value="DUF4470"/>
    <property type="match status" value="1"/>
</dbReference>
<keyword evidence="3" id="KW-1185">Reference proteome</keyword>
<gene>
    <name evidence="2" type="ORF">VKT23_000637</name>
</gene>
<dbReference type="InterPro" id="IPR027974">
    <property type="entry name" value="DUF4470"/>
</dbReference>
<dbReference type="EMBL" id="JBANRG010000001">
    <property type="protein sequence ID" value="KAK7472522.1"/>
    <property type="molecule type" value="Genomic_DNA"/>
</dbReference>
<accession>A0ABR1K5V6</accession>